<comment type="caution">
    <text evidence="1">The sequence shown here is derived from an EMBL/GenBank/DDBJ whole genome shotgun (WGS) entry which is preliminary data.</text>
</comment>
<proteinExistence type="predicted"/>
<organism evidence="1 2">
    <name type="scientific">Thalassotalea euphylliae</name>
    <dbReference type="NCBI Taxonomy" id="1655234"/>
    <lineage>
        <taxon>Bacteria</taxon>
        <taxon>Pseudomonadati</taxon>
        <taxon>Pseudomonadota</taxon>
        <taxon>Gammaproteobacteria</taxon>
        <taxon>Alteromonadales</taxon>
        <taxon>Colwelliaceae</taxon>
        <taxon>Thalassotalea</taxon>
    </lineage>
</organism>
<evidence type="ECO:0000313" key="1">
    <source>
        <dbReference type="EMBL" id="REL37109.1"/>
    </source>
</evidence>
<accession>A0A3E0UJM7</accession>
<dbReference type="AlphaFoldDB" id="A0A3E0UJM7"/>
<sequence length="118" mass="13359">MGQALGNFMQQLTQPSSLLVSAVFLRDDHLDIRFDGEFDEEDFDIATEVVLSQLTQVSILEKIPGADRHNVRFRAQVAEDFGYFVLNFEVYSQSCWLEPESIDEQPLLELICGSLTGN</sequence>
<dbReference type="Pfam" id="PF12305">
    <property type="entry name" value="DUF3630"/>
    <property type="match status" value="1"/>
</dbReference>
<dbReference type="OrthoDB" id="6389032at2"/>
<reference evidence="1 2" key="1">
    <citation type="submission" date="2018-08" db="EMBL/GenBank/DDBJ databases">
        <title>Thalassotalea euphylliae genome.</title>
        <authorList>
            <person name="Summers S."/>
            <person name="Rice S.A."/>
            <person name="Freckelton M.L."/>
            <person name="Nedved B.T."/>
            <person name="Hadfield M.G."/>
        </authorList>
    </citation>
    <scope>NUCLEOTIDE SEQUENCE [LARGE SCALE GENOMIC DNA]</scope>
    <source>
        <strain evidence="1 2">H2</strain>
    </source>
</reference>
<dbReference type="Proteomes" id="UP000256999">
    <property type="component" value="Unassembled WGS sequence"/>
</dbReference>
<dbReference type="InterPro" id="IPR022080">
    <property type="entry name" value="DUF3630"/>
</dbReference>
<protein>
    <submittedName>
        <fullName evidence="1">DUF3630 family protein</fullName>
    </submittedName>
</protein>
<gene>
    <name evidence="1" type="ORF">DXX92_18300</name>
</gene>
<evidence type="ECO:0000313" key="2">
    <source>
        <dbReference type="Proteomes" id="UP000256999"/>
    </source>
</evidence>
<name>A0A3E0UJM7_9GAMM</name>
<dbReference type="EMBL" id="QUOV01000001">
    <property type="protein sequence ID" value="REL37109.1"/>
    <property type="molecule type" value="Genomic_DNA"/>
</dbReference>